<dbReference type="GO" id="GO:0010181">
    <property type="term" value="F:FMN binding"/>
    <property type="evidence" value="ECO:0007669"/>
    <property type="project" value="InterPro"/>
</dbReference>
<evidence type="ECO:0000256" key="3">
    <source>
        <dbReference type="ARBA" id="ARBA00023002"/>
    </source>
</evidence>
<evidence type="ECO:0000313" key="5">
    <source>
        <dbReference type="EMBL" id="MBF9234179.1"/>
    </source>
</evidence>
<dbReference type="PANTHER" id="PTHR22893">
    <property type="entry name" value="NADH OXIDOREDUCTASE-RELATED"/>
    <property type="match status" value="1"/>
</dbReference>
<evidence type="ECO:0000256" key="2">
    <source>
        <dbReference type="ARBA" id="ARBA00005979"/>
    </source>
</evidence>
<dbReference type="EMBL" id="JADQDO010000005">
    <property type="protein sequence ID" value="MBF9234179.1"/>
    <property type="molecule type" value="Genomic_DNA"/>
</dbReference>
<comment type="similarity">
    <text evidence="2">Belongs to the NADH:flavin oxidoreductase/NADH oxidase family.</text>
</comment>
<evidence type="ECO:0000259" key="4">
    <source>
        <dbReference type="Pfam" id="PF00724"/>
    </source>
</evidence>
<dbReference type="CDD" id="cd02933">
    <property type="entry name" value="OYE_like_FMN"/>
    <property type="match status" value="1"/>
</dbReference>
<dbReference type="AlphaFoldDB" id="A0A931BSX0"/>
<dbReference type="RefSeq" id="WP_196272166.1">
    <property type="nucleotide sequence ID" value="NZ_JADQDO010000005.1"/>
</dbReference>
<organism evidence="5 6">
    <name type="scientific">Microvirga alba</name>
    <dbReference type="NCBI Taxonomy" id="2791025"/>
    <lineage>
        <taxon>Bacteria</taxon>
        <taxon>Pseudomonadati</taxon>
        <taxon>Pseudomonadota</taxon>
        <taxon>Alphaproteobacteria</taxon>
        <taxon>Hyphomicrobiales</taxon>
        <taxon>Methylobacteriaceae</taxon>
        <taxon>Microvirga</taxon>
    </lineage>
</organism>
<protein>
    <submittedName>
        <fullName evidence="5">Alkene reductase</fullName>
    </submittedName>
</protein>
<comment type="cofactor">
    <cofactor evidence="1">
        <name>FMN</name>
        <dbReference type="ChEBI" id="CHEBI:58210"/>
    </cofactor>
</comment>
<dbReference type="Pfam" id="PF00724">
    <property type="entry name" value="Oxidored_FMN"/>
    <property type="match status" value="1"/>
</dbReference>
<sequence length="364" mass="39693">MSADPNVLFQPFTLGDLTLPNRIAMAPLTRNRAAPSGLVPQDFTATYYAQRASAGLLISEATQISQQGQGYINTPGIYSREQVAGWRKVTDAVHKVGGRIFIQLWHVGRVSHVSLQPNGAAPVAPSAIRANTKTFLENGFVDVSDPRALDLSEIPGILQDYEQAARNAKEAGFDGVEIHGANGYLLDQFMKDGSNKRNDAYGGSIENRARLTVEVMERILKVWDKGRVGIRLSPAAVNDAADTDPQSLFGHVVKRLDDLGIGYIHMIEGATQGDRRAVNVDYEALRRSFRGAYIANNGYNLEMAAEAIASGRADLVAFGRLFIANPDLVERFRLNAPLNEPDRATFYGGDAKGYTDYPTLHEAA</sequence>
<gene>
    <name evidence="5" type="ORF">I2H38_12390</name>
</gene>
<dbReference type="PANTHER" id="PTHR22893:SF91">
    <property type="entry name" value="NADPH DEHYDROGENASE 2-RELATED"/>
    <property type="match status" value="1"/>
</dbReference>
<dbReference type="InterPro" id="IPR013785">
    <property type="entry name" value="Aldolase_TIM"/>
</dbReference>
<reference evidence="5" key="1">
    <citation type="submission" date="2020-11" db="EMBL/GenBank/DDBJ databases">
        <authorList>
            <person name="Kim M.K."/>
        </authorList>
    </citation>
    <scope>NUCLEOTIDE SEQUENCE</scope>
    <source>
        <strain evidence="5">BT350</strain>
    </source>
</reference>
<name>A0A931BSX0_9HYPH</name>
<comment type="caution">
    <text evidence="5">The sequence shown here is derived from an EMBL/GenBank/DDBJ whole genome shotgun (WGS) entry which is preliminary data.</text>
</comment>
<dbReference type="GO" id="GO:0016628">
    <property type="term" value="F:oxidoreductase activity, acting on the CH-CH group of donors, NAD or NADP as acceptor"/>
    <property type="evidence" value="ECO:0007669"/>
    <property type="project" value="UniProtKB-ARBA"/>
</dbReference>
<dbReference type="FunFam" id="3.20.20.70:FF:000059">
    <property type="entry name" value="N-ethylmaleimide reductase, FMN-linked"/>
    <property type="match status" value="1"/>
</dbReference>
<keyword evidence="6" id="KW-1185">Reference proteome</keyword>
<keyword evidence="3" id="KW-0560">Oxidoreductase</keyword>
<dbReference type="Gene3D" id="3.20.20.70">
    <property type="entry name" value="Aldolase class I"/>
    <property type="match status" value="1"/>
</dbReference>
<dbReference type="SUPFAM" id="SSF51395">
    <property type="entry name" value="FMN-linked oxidoreductases"/>
    <property type="match status" value="1"/>
</dbReference>
<dbReference type="Proteomes" id="UP000599312">
    <property type="component" value="Unassembled WGS sequence"/>
</dbReference>
<dbReference type="NCBIfam" id="NF007899">
    <property type="entry name" value="PRK10605.1"/>
    <property type="match status" value="1"/>
</dbReference>
<proteinExistence type="inferred from homology"/>
<dbReference type="GO" id="GO:0005829">
    <property type="term" value="C:cytosol"/>
    <property type="evidence" value="ECO:0007669"/>
    <property type="project" value="TreeGrafter"/>
</dbReference>
<evidence type="ECO:0000313" key="6">
    <source>
        <dbReference type="Proteomes" id="UP000599312"/>
    </source>
</evidence>
<dbReference type="InterPro" id="IPR001155">
    <property type="entry name" value="OxRdtase_FMN_N"/>
</dbReference>
<evidence type="ECO:0000256" key="1">
    <source>
        <dbReference type="ARBA" id="ARBA00001917"/>
    </source>
</evidence>
<dbReference type="InterPro" id="IPR045247">
    <property type="entry name" value="Oye-like"/>
</dbReference>
<feature type="domain" description="NADH:flavin oxidoreductase/NADH oxidase N-terminal" evidence="4">
    <location>
        <begin position="8"/>
        <end position="337"/>
    </location>
</feature>
<accession>A0A931BSX0</accession>